<keyword evidence="2" id="KW-1185">Reference proteome</keyword>
<protein>
    <submittedName>
        <fullName evidence="1">Uncharacterized protein</fullName>
    </submittedName>
</protein>
<comment type="caution">
    <text evidence="1">The sequence shown here is derived from an EMBL/GenBank/DDBJ whole genome shotgun (WGS) entry which is preliminary data.</text>
</comment>
<proteinExistence type="predicted"/>
<reference evidence="1 2" key="1">
    <citation type="journal article" date="2018" name="Front. Microbiol.">
        <title>Genomic and genetic insights into a cosmopolitan fungus, Paecilomyces variotii (Eurotiales).</title>
        <authorList>
            <person name="Urquhart A.S."/>
            <person name="Mondo S.J."/>
            <person name="Makela M.R."/>
            <person name="Hane J.K."/>
            <person name="Wiebenga A."/>
            <person name="He G."/>
            <person name="Mihaltcheva S."/>
            <person name="Pangilinan J."/>
            <person name="Lipzen A."/>
            <person name="Barry K."/>
            <person name="de Vries R.P."/>
            <person name="Grigoriev I.V."/>
            <person name="Idnurm A."/>
        </authorList>
    </citation>
    <scope>NUCLEOTIDE SEQUENCE [LARGE SCALE GENOMIC DNA]</scope>
    <source>
        <strain evidence="1 2">CBS 101075</strain>
    </source>
</reference>
<dbReference type="Proteomes" id="UP000283841">
    <property type="component" value="Unassembled WGS sequence"/>
</dbReference>
<dbReference type="AlphaFoldDB" id="A0A443I7M3"/>
<dbReference type="RefSeq" id="XP_028489696.1">
    <property type="nucleotide sequence ID" value="XM_028628718.1"/>
</dbReference>
<dbReference type="GeneID" id="39597995"/>
<evidence type="ECO:0000313" key="2">
    <source>
        <dbReference type="Proteomes" id="UP000283841"/>
    </source>
</evidence>
<sequence length="218" mass="24740">MISYSGVGFYTDEQGQTARCTHGESLLGVHSESTKENDPPAYEKNEDRISAINYYQIVAIIGNVGTPPTPETYLWAVDLYDRSSMKPDLYGILRSNRREVYKADTDGEQMLALIEGSEVKSQAEGKALMAKHDGICNWARSVIGVTLKHVPRTMVSFRDSAWRRCIKQYMKTAYGRAFYNYTLRKAIINAKLDIIRASEFEQFHDFKTVIFGENCPIV</sequence>
<name>A0A443I7M3_BYSSP</name>
<dbReference type="EMBL" id="RCNU01000001">
    <property type="protein sequence ID" value="RWR00052.1"/>
    <property type="molecule type" value="Genomic_DNA"/>
</dbReference>
<evidence type="ECO:0000313" key="1">
    <source>
        <dbReference type="EMBL" id="RWR00052.1"/>
    </source>
</evidence>
<gene>
    <name evidence="1" type="ORF">C8Q69DRAFT_441104</name>
</gene>
<organism evidence="1 2">
    <name type="scientific">Byssochlamys spectabilis</name>
    <name type="common">Paecilomyces variotii</name>
    <dbReference type="NCBI Taxonomy" id="264951"/>
    <lineage>
        <taxon>Eukaryota</taxon>
        <taxon>Fungi</taxon>
        <taxon>Dikarya</taxon>
        <taxon>Ascomycota</taxon>
        <taxon>Pezizomycotina</taxon>
        <taxon>Eurotiomycetes</taxon>
        <taxon>Eurotiomycetidae</taxon>
        <taxon>Eurotiales</taxon>
        <taxon>Thermoascaceae</taxon>
        <taxon>Paecilomyces</taxon>
    </lineage>
</organism>
<dbReference type="STRING" id="264951.A0A443I7M3"/>
<accession>A0A443I7M3</accession>
<dbReference type="VEuPathDB" id="FungiDB:C8Q69DRAFT_441104"/>